<dbReference type="InterPro" id="IPR020845">
    <property type="entry name" value="AMP-binding_CS"/>
</dbReference>
<dbReference type="PANTHER" id="PTHR45527">
    <property type="entry name" value="NONRIBOSOMAL PEPTIDE SYNTHETASE"/>
    <property type="match status" value="1"/>
</dbReference>
<dbReference type="InterPro" id="IPR020806">
    <property type="entry name" value="PKS_PP-bd"/>
</dbReference>
<name>A0A5C4J2I6_9ACTN</name>
<feature type="non-terminal residue" evidence="6">
    <location>
        <position position="1"/>
    </location>
</feature>
<dbReference type="InterPro" id="IPR010071">
    <property type="entry name" value="AA_adenyl_dom"/>
</dbReference>
<evidence type="ECO:0000313" key="6">
    <source>
        <dbReference type="EMBL" id="TMQ89201.1"/>
    </source>
</evidence>
<dbReference type="InterPro" id="IPR006162">
    <property type="entry name" value="Ppantetheine_attach_site"/>
</dbReference>
<keyword evidence="7" id="KW-1185">Reference proteome</keyword>
<dbReference type="FunFam" id="3.30.559.10:FF:000012">
    <property type="entry name" value="Non-ribosomal peptide synthetase"/>
    <property type="match status" value="1"/>
</dbReference>
<accession>A0A5C4J2I6</accession>
<dbReference type="Proteomes" id="UP000309174">
    <property type="component" value="Unassembled WGS sequence"/>
</dbReference>
<dbReference type="Pfam" id="PF00668">
    <property type="entry name" value="Condensation"/>
    <property type="match status" value="2"/>
</dbReference>
<dbReference type="Gene3D" id="3.30.300.30">
    <property type="match status" value="2"/>
</dbReference>
<dbReference type="FunFam" id="3.40.50.980:FF:000001">
    <property type="entry name" value="Non-ribosomal peptide synthetase"/>
    <property type="match status" value="1"/>
</dbReference>
<dbReference type="SUPFAM" id="SSF56801">
    <property type="entry name" value="Acetyl-CoA synthetase-like"/>
    <property type="match status" value="3"/>
</dbReference>
<dbReference type="FunFam" id="1.10.1200.10:FF:000016">
    <property type="entry name" value="Non-ribosomal peptide synthase"/>
    <property type="match status" value="2"/>
</dbReference>
<dbReference type="Pfam" id="PF00501">
    <property type="entry name" value="AMP-binding"/>
    <property type="match status" value="1"/>
</dbReference>
<dbReference type="SUPFAM" id="SSF52777">
    <property type="entry name" value="CoA-dependent acyltransferases"/>
    <property type="match status" value="4"/>
</dbReference>
<dbReference type="InterPro" id="IPR000873">
    <property type="entry name" value="AMP-dep_synth/lig_dom"/>
</dbReference>
<protein>
    <submittedName>
        <fullName evidence="6">Amino acid adenylation domain-containing protein</fullName>
    </submittedName>
</protein>
<feature type="region of interest" description="Disordered" evidence="4">
    <location>
        <begin position="31"/>
        <end position="50"/>
    </location>
</feature>
<evidence type="ECO:0000256" key="2">
    <source>
        <dbReference type="ARBA" id="ARBA00022450"/>
    </source>
</evidence>
<evidence type="ECO:0000256" key="4">
    <source>
        <dbReference type="SAM" id="MobiDB-lite"/>
    </source>
</evidence>
<dbReference type="GO" id="GO:0031177">
    <property type="term" value="F:phosphopantetheine binding"/>
    <property type="evidence" value="ECO:0007669"/>
    <property type="project" value="InterPro"/>
</dbReference>
<dbReference type="GO" id="GO:0005829">
    <property type="term" value="C:cytosol"/>
    <property type="evidence" value="ECO:0007669"/>
    <property type="project" value="TreeGrafter"/>
</dbReference>
<dbReference type="CDD" id="cd19540">
    <property type="entry name" value="LCL_NRPS-like"/>
    <property type="match status" value="2"/>
</dbReference>
<dbReference type="InterPro" id="IPR042099">
    <property type="entry name" value="ANL_N_sf"/>
</dbReference>
<dbReference type="GO" id="GO:0044550">
    <property type="term" value="P:secondary metabolite biosynthetic process"/>
    <property type="evidence" value="ECO:0007669"/>
    <property type="project" value="UniProtKB-ARBA"/>
</dbReference>
<feature type="non-terminal residue" evidence="6">
    <location>
        <position position="1728"/>
    </location>
</feature>
<keyword evidence="3" id="KW-0597">Phosphoprotein</keyword>
<dbReference type="InterPro" id="IPR036736">
    <property type="entry name" value="ACP-like_sf"/>
</dbReference>
<proteinExistence type="predicted"/>
<dbReference type="GO" id="GO:0008610">
    <property type="term" value="P:lipid biosynthetic process"/>
    <property type="evidence" value="ECO:0007669"/>
    <property type="project" value="UniProtKB-ARBA"/>
</dbReference>
<dbReference type="PROSITE" id="PS00012">
    <property type="entry name" value="PHOSPHOPANTETHEINE"/>
    <property type="match status" value="2"/>
</dbReference>
<dbReference type="FunFam" id="3.40.50.12780:FF:000012">
    <property type="entry name" value="Non-ribosomal peptide synthetase"/>
    <property type="match status" value="1"/>
</dbReference>
<dbReference type="Gene3D" id="3.30.559.10">
    <property type="entry name" value="Chloramphenicol acetyltransferase-like domain"/>
    <property type="match status" value="2"/>
</dbReference>
<dbReference type="Gene3D" id="2.30.38.10">
    <property type="entry name" value="Luciferase, Domain 3"/>
    <property type="match status" value="1"/>
</dbReference>
<dbReference type="InterPro" id="IPR025110">
    <property type="entry name" value="AMP-bd_C"/>
</dbReference>
<organism evidence="6 7">
    <name type="scientific">Actinomadura soli</name>
    <dbReference type="NCBI Taxonomy" id="2508997"/>
    <lineage>
        <taxon>Bacteria</taxon>
        <taxon>Bacillati</taxon>
        <taxon>Actinomycetota</taxon>
        <taxon>Actinomycetes</taxon>
        <taxon>Streptosporangiales</taxon>
        <taxon>Thermomonosporaceae</taxon>
        <taxon>Actinomadura</taxon>
    </lineage>
</organism>
<dbReference type="NCBIfam" id="TIGR01733">
    <property type="entry name" value="AA-adenyl-dom"/>
    <property type="match status" value="1"/>
</dbReference>
<dbReference type="Gene3D" id="3.30.559.30">
    <property type="entry name" value="Nonribosomal peptide synthetase, condensation domain"/>
    <property type="match status" value="2"/>
</dbReference>
<reference evidence="6 7" key="1">
    <citation type="submission" date="2019-05" db="EMBL/GenBank/DDBJ databases">
        <title>Draft genome sequence of Actinomadura sp. 14C53.</title>
        <authorList>
            <person name="Saricaoglu S."/>
            <person name="Isik K."/>
        </authorList>
    </citation>
    <scope>NUCLEOTIDE SEQUENCE [LARGE SCALE GENOMIC DNA]</scope>
    <source>
        <strain evidence="6 7">14C53</strain>
    </source>
</reference>
<dbReference type="InterPro" id="IPR023213">
    <property type="entry name" value="CAT-like_dom_sf"/>
</dbReference>
<evidence type="ECO:0000259" key="5">
    <source>
        <dbReference type="PROSITE" id="PS50075"/>
    </source>
</evidence>
<dbReference type="EMBL" id="VCKW01000397">
    <property type="protein sequence ID" value="TMQ89201.1"/>
    <property type="molecule type" value="Genomic_DNA"/>
</dbReference>
<dbReference type="InterPro" id="IPR009081">
    <property type="entry name" value="PP-bd_ACP"/>
</dbReference>
<dbReference type="Pfam" id="PF00550">
    <property type="entry name" value="PP-binding"/>
    <property type="match status" value="2"/>
</dbReference>
<evidence type="ECO:0000313" key="7">
    <source>
        <dbReference type="Proteomes" id="UP000309174"/>
    </source>
</evidence>
<evidence type="ECO:0000256" key="3">
    <source>
        <dbReference type="ARBA" id="ARBA00022553"/>
    </source>
</evidence>
<dbReference type="InterPro" id="IPR001242">
    <property type="entry name" value="Condensation_dom"/>
</dbReference>
<comment type="cofactor">
    <cofactor evidence="1">
        <name>pantetheine 4'-phosphate</name>
        <dbReference type="ChEBI" id="CHEBI:47942"/>
    </cofactor>
</comment>
<dbReference type="FunFam" id="2.30.38.10:FF:000001">
    <property type="entry name" value="Non-ribosomal peptide synthetase PvdI"/>
    <property type="match status" value="1"/>
</dbReference>
<dbReference type="GO" id="GO:0072330">
    <property type="term" value="P:monocarboxylic acid biosynthetic process"/>
    <property type="evidence" value="ECO:0007669"/>
    <property type="project" value="UniProtKB-ARBA"/>
</dbReference>
<comment type="caution">
    <text evidence="6">The sequence shown here is derived from an EMBL/GenBank/DDBJ whole genome shotgun (WGS) entry which is preliminary data.</text>
</comment>
<dbReference type="SUPFAM" id="SSF47336">
    <property type="entry name" value="ACP-like"/>
    <property type="match status" value="2"/>
</dbReference>
<dbReference type="SMART" id="SM00823">
    <property type="entry name" value="PKS_PP"/>
    <property type="match status" value="2"/>
</dbReference>
<keyword evidence="2" id="KW-0596">Phosphopantetheine</keyword>
<evidence type="ECO:0000256" key="1">
    <source>
        <dbReference type="ARBA" id="ARBA00001957"/>
    </source>
</evidence>
<dbReference type="GO" id="GO:0043041">
    <property type="term" value="P:amino acid activation for nonribosomal peptide biosynthetic process"/>
    <property type="evidence" value="ECO:0007669"/>
    <property type="project" value="TreeGrafter"/>
</dbReference>
<dbReference type="OrthoDB" id="3671989at2"/>
<dbReference type="Pfam" id="PF13193">
    <property type="entry name" value="AMP-binding_C"/>
    <property type="match status" value="1"/>
</dbReference>
<dbReference type="PROSITE" id="PS50075">
    <property type="entry name" value="CARRIER"/>
    <property type="match status" value="2"/>
</dbReference>
<feature type="domain" description="Carrier" evidence="5">
    <location>
        <begin position="1111"/>
        <end position="1186"/>
    </location>
</feature>
<dbReference type="GO" id="GO:0003824">
    <property type="term" value="F:catalytic activity"/>
    <property type="evidence" value="ECO:0007669"/>
    <property type="project" value="InterPro"/>
</dbReference>
<dbReference type="InterPro" id="IPR045851">
    <property type="entry name" value="AMP-bd_C_sf"/>
</dbReference>
<dbReference type="PANTHER" id="PTHR45527:SF1">
    <property type="entry name" value="FATTY ACID SYNTHASE"/>
    <property type="match status" value="1"/>
</dbReference>
<sequence>REFVARTLPDHMVPAAVVALPDLPLTGNGKLDRKALPSPDYASAAKESRPPATAQEEALCAAFAHVLGLDAVGVDDSFFELGGHSLLAVRLVSRIRAVLGAEVEIRTLFEAPTVAELAAYLAEQEPERARTPLRPRTRPERVPLSFAQRRLWFLNELERPSATYNVPVVLRLAGELDVAALRAAFRDVIGRHESLRTVFPAVDGEPYQHILKVRDLDWDVQVVRLEPGELTGAVARAARHEFDISADVPIRASLFQTGADEQVLLVVTHHIASDGWSRGPLGRDLSAAYATRVRGEAPAWEPLPVQYADYALWQRELLGDESDPESLLSAQVAYWRRTLAGAPEELALPVDRPRPAVAGHVGHVAALRVPAEVHRRLAELARGEGVTIFMALQAALAVTLSRLGGGTDIPIGSGVAGRTDEALDDLVGFFLNTLVIRTDLSGDPEFREVLGRVREAGLGALAHQDVPFERLVEELAPERSMARHPLFQVVMTLQNVERAALELPGVRTGTAPGVDAAAVAPVKCDVDVMVAETYDADGRAAGLRGSVTVSADLFDAPAAERIAGWFTRVLDVVTAAPDIALRAVDVLDAGERDLLLGSRHDTAVDVAASTVVESFERRVDAAPDAVAVVGDGVELPYGELDADANRLAHHLRALGVGAESVVGLCLPRGPELIMATLAVLKAGAAYLPIDGRLPVERVAFMLADSRAQLIVGTRDALDDLPAGRVRMLALDEPVTAAVLDGCPDTRVDTAVDPSALAYVIYTSGSTGVPKGVAVAHRGAVNLVEAQQRHFDVPPGARVLQFASAGFDAAVSEILVTLCAGAALVVAPASRLTPGGGLVEFVADHAVTHATLPPALLGVLGPDELASVTTLVSAGEALNRESVDRWAPGRRFINAYGPTETTVCASMSPPLAVGDDPSIGAPIANARLFVLDDALMPVPAGVAGELYVAGTGVTRGYVGRPGLTAERFVACPYESGERMYRTGDVVKRRTDGQLVFVGRADEQVKIRGFRIEPGEVEAVLRNHPGAAQAAVIAREDVPGDRRLVAYVVPADPDDGGVDADGLRDFVAARLPDYMVPAAVVPLAELPLTVNGKLDRKALPLPDYGTGAEAARGPSTVREELLCAAFAEVLGLDSVGVDDGFFELGGHSLLAARLVSRIRAVLGLEIEVRTLFEVPTVAGLAERLTADAADPARAPLRARTRPERVPLSFAQRRLWFLSQLEGPSPTYNIPVPIRLSGVDAALLEAAFRDVIARHESLRTVFPAVDGEPYQHVLDPKDVAWELQVSPVESGELAGAVAEAARYAFDLSSEAPIRAWLFEAGPDEQVLMAVVHHIAGDGLSMGPLGRDLSAAYAARSRGEAPEWEPLPVQYADYTLWQRELLGDESDPGSLLSSQVEYWRRTLAGLPEELALPVDRPRPAVASHLGHRIPLRVPDEVHRRLAGLARDEGVTIFMALQAALAVTLSRLGAGTDIPVGSPIAGRTDEALDDLVGFFLNTLVIRTDLSGDPEFRQVLGRVREASLGALAHQDVPFERLVEELAPERSLARHPLAQVVLTMQNNGDAALDLPGVRGGGGPADPAAPADVSAPAPAKFDLYVAIEEVSDEAGRPAGLRGSVTVAADLFDAPAAGRIAEWFVRVLDVVTAAPDTRLHAVDVLDPQERERVLSTWNDTAAVVEGDSVVQMLAGRVAVGPGAVAVVSGGVEVTFGGLDAQANRLAHYLRGLGVGAESVVG</sequence>
<dbReference type="Gene3D" id="3.40.50.12780">
    <property type="entry name" value="N-terminal domain of ligase-like"/>
    <property type="match status" value="1"/>
</dbReference>
<dbReference type="FunFam" id="3.30.300.30:FF:000010">
    <property type="entry name" value="Enterobactin synthetase component F"/>
    <property type="match status" value="1"/>
</dbReference>
<feature type="domain" description="Carrier" evidence="5">
    <location>
        <begin position="50"/>
        <end position="125"/>
    </location>
</feature>
<dbReference type="Gene3D" id="1.10.1200.10">
    <property type="entry name" value="ACP-like"/>
    <property type="match status" value="2"/>
</dbReference>
<dbReference type="Gene3D" id="3.40.50.980">
    <property type="match status" value="2"/>
</dbReference>
<dbReference type="PROSITE" id="PS00455">
    <property type="entry name" value="AMP_BINDING"/>
    <property type="match status" value="1"/>
</dbReference>
<gene>
    <name evidence="6" type="ORF">ETD83_39060</name>
</gene>